<evidence type="ECO:0000256" key="3">
    <source>
        <dbReference type="ARBA" id="ARBA00022679"/>
    </source>
</evidence>
<name>A0A8I6WYQ1_HORVV</name>
<dbReference type="SMR" id="A0A8I6WYQ1"/>
<dbReference type="PANTHER" id="PTHR31042:SF98">
    <property type="entry name" value="GLYCOSYLTRANSFERASE"/>
    <property type="match status" value="1"/>
</dbReference>
<evidence type="ECO:0000256" key="1">
    <source>
        <dbReference type="ARBA" id="ARBA00004606"/>
    </source>
</evidence>
<reference evidence="6" key="2">
    <citation type="submission" date="2020-10" db="EMBL/GenBank/DDBJ databases">
        <authorList>
            <person name="Scholz U."/>
            <person name="Mascher M."/>
            <person name="Fiebig A."/>
        </authorList>
    </citation>
    <scope>NUCLEOTIDE SEQUENCE [LARGE SCALE GENOMIC DNA]</scope>
    <source>
        <strain evidence="6">cv. Morex</strain>
    </source>
</reference>
<dbReference type="GO" id="GO:0016757">
    <property type="term" value="F:glycosyltransferase activity"/>
    <property type="evidence" value="ECO:0007669"/>
    <property type="project" value="UniProtKB-KW"/>
</dbReference>
<keyword evidence="7" id="KW-1185">Reference proteome</keyword>
<dbReference type="AlphaFoldDB" id="A0A8I6WYQ1"/>
<gene>
    <name evidence="6" type="primary">LOC123403996</name>
</gene>
<dbReference type="PANTHER" id="PTHR31042">
    <property type="entry name" value="CORE-2/I-BRANCHING BETA-1,6-N-ACETYLGLUCOSAMINYLTRANSFERASE FAMILY PROTEIN-RELATED"/>
    <property type="match status" value="1"/>
</dbReference>
<reference evidence="7" key="1">
    <citation type="journal article" date="2012" name="Nature">
        <title>A physical, genetic and functional sequence assembly of the barley genome.</title>
        <authorList>
            <consortium name="The International Barley Genome Sequencing Consortium"/>
            <person name="Mayer K.F."/>
            <person name="Waugh R."/>
            <person name="Brown J.W."/>
            <person name="Schulman A."/>
            <person name="Langridge P."/>
            <person name="Platzer M."/>
            <person name="Fincher G.B."/>
            <person name="Muehlbauer G.J."/>
            <person name="Sato K."/>
            <person name="Close T.J."/>
            <person name="Wise R.P."/>
            <person name="Stein N."/>
        </authorList>
    </citation>
    <scope>NUCLEOTIDE SEQUENCE [LARGE SCALE GENOMIC DNA]</scope>
    <source>
        <strain evidence="7">cv. Morex</strain>
    </source>
</reference>
<evidence type="ECO:0000256" key="4">
    <source>
        <dbReference type="ARBA" id="ARBA00023136"/>
    </source>
</evidence>
<evidence type="ECO:0000313" key="6">
    <source>
        <dbReference type="EnsemblPlants" id="HORVU.MOREX.r3.1HG0003270.1"/>
    </source>
</evidence>
<protein>
    <recommendedName>
        <fullName evidence="8">Glycosyltransferase</fullName>
    </recommendedName>
</protein>
<sequence length="372" mass="41433">MAKPWGILLLVSMAFALGIASNFLLRFLPATATMIQLIAADLSVPALVLRPPSLRLLGDDNAKESGSNGGNESWRMVMLHNMTDDELLLAASMAPRISSLVQGAPKVAFMFLVRGELPLAPLWERFFHGHTGLFSVYVHPDPSYLGSPEKGSVFYGRRVPSKEARWGQSSIVEAERRLLANALLDTTNEHFVLLSETCIPLYNFTTVYSYLMHSTGATSFIDLFDNASSRGRYKRAMAPAITPAQWRKGSQWFAVDRSLALRVIEDVTYFPVFQRHCSAPCIMDEHYLPTFVAASRCNGNANRTLTYTRWTRGPHPDSYNEVSVGLLEGMRINKNCTDGGGNTSVCYLFARKFPSRALPELLRLAPRVMRFG</sequence>
<proteinExistence type="predicted"/>
<comment type="subcellular location">
    <subcellularLocation>
        <location evidence="1">Membrane</location>
        <topology evidence="1">Single-pass type II membrane protein</topology>
    </subcellularLocation>
</comment>
<dbReference type="GO" id="GO:0016020">
    <property type="term" value="C:membrane"/>
    <property type="evidence" value="ECO:0007669"/>
    <property type="project" value="UniProtKB-SubCell"/>
</dbReference>
<evidence type="ECO:0000256" key="5">
    <source>
        <dbReference type="ARBA" id="ARBA00023180"/>
    </source>
</evidence>
<evidence type="ECO:0000313" key="7">
    <source>
        <dbReference type="Proteomes" id="UP000011116"/>
    </source>
</evidence>
<dbReference type="Proteomes" id="UP000011116">
    <property type="component" value="Chromosome 1H"/>
</dbReference>
<accession>A0A8I6WYQ1</accession>
<keyword evidence="3" id="KW-0808">Transferase</keyword>
<dbReference type="Pfam" id="PF02485">
    <property type="entry name" value="Branch"/>
    <property type="match status" value="1"/>
</dbReference>
<evidence type="ECO:0000256" key="2">
    <source>
        <dbReference type="ARBA" id="ARBA00022676"/>
    </source>
</evidence>
<dbReference type="InterPro" id="IPR044174">
    <property type="entry name" value="BC10-like"/>
</dbReference>
<dbReference type="EnsemblPlants" id="HORVU.MOREX.r3.1HG0003270.1">
    <property type="protein sequence ID" value="HORVU.MOREX.r3.1HG0003270.1"/>
    <property type="gene ID" value="HORVU.MOREX.r3.1HG0003270"/>
</dbReference>
<dbReference type="Gramene" id="HORVU.MOREX.r3.1HG0003270.1">
    <property type="protein sequence ID" value="HORVU.MOREX.r3.1HG0003270.1"/>
    <property type="gene ID" value="HORVU.MOREX.r3.1HG0003270"/>
</dbReference>
<reference evidence="6" key="3">
    <citation type="submission" date="2022-01" db="UniProtKB">
        <authorList>
            <consortium name="EnsemblPlants"/>
        </authorList>
    </citation>
    <scope>IDENTIFICATION</scope>
    <source>
        <strain evidence="6">subsp. vulgare</strain>
    </source>
</reference>
<organism evidence="6 7">
    <name type="scientific">Hordeum vulgare subsp. vulgare</name>
    <name type="common">Domesticated barley</name>
    <dbReference type="NCBI Taxonomy" id="112509"/>
    <lineage>
        <taxon>Eukaryota</taxon>
        <taxon>Viridiplantae</taxon>
        <taxon>Streptophyta</taxon>
        <taxon>Embryophyta</taxon>
        <taxon>Tracheophyta</taxon>
        <taxon>Spermatophyta</taxon>
        <taxon>Magnoliopsida</taxon>
        <taxon>Liliopsida</taxon>
        <taxon>Poales</taxon>
        <taxon>Poaceae</taxon>
        <taxon>BOP clade</taxon>
        <taxon>Pooideae</taxon>
        <taxon>Triticodae</taxon>
        <taxon>Triticeae</taxon>
        <taxon>Hordeinae</taxon>
        <taxon>Hordeum</taxon>
    </lineage>
</organism>
<keyword evidence="2" id="KW-0328">Glycosyltransferase</keyword>
<evidence type="ECO:0008006" key="8">
    <source>
        <dbReference type="Google" id="ProtNLM"/>
    </source>
</evidence>
<keyword evidence="5" id="KW-0325">Glycoprotein</keyword>
<dbReference type="InterPro" id="IPR003406">
    <property type="entry name" value="Glyco_trans_14"/>
</dbReference>
<keyword evidence="4" id="KW-0472">Membrane</keyword>